<organism evidence="1 2">
    <name type="scientific">Corynebacterium suranareeae</name>
    <dbReference type="NCBI Taxonomy" id="2506452"/>
    <lineage>
        <taxon>Bacteria</taxon>
        <taxon>Bacillati</taxon>
        <taxon>Actinomycetota</taxon>
        <taxon>Actinomycetes</taxon>
        <taxon>Mycobacteriales</taxon>
        <taxon>Corynebacteriaceae</taxon>
        <taxon>Corynebacterium</taxon>
    </lineage>
</organism>
<dbReference type="EMBL" id="AP017369">
    <property type="protein sequence ID" value="BAU97281.1"/>
    <property type="molecule type" value="Genomic_DNA"/>
</dbReference>
<gene>
    <name evidence="1" type="ORF">N24_3019</name>
</gene>
<protein>
    <submittedName>
        <fullName evidence="1">Uncharacterized protein</fullName>
    </submittedName>
</protein>
<accession>A0A169S8G2</accession>
<dbReference type="Proteomes" id="UP000218244">
    <property type="component" value="Chromosome"/>
</dbReference>
<dbReference type="KEGG" id="csur:N24_3019"/>
<name>A0A169S8G2_9CORY</name>
<dbReference type="AlphaFoldDB" id="A0A169S8G2"/>
<sequence>MWSDHVLFLLKKSHGLHIAIQAKPTYALQNYLCSAKMTKYGFAPQTSVLAHRLLASLKNSLKNSLAQPEADPKNHRSPRIP</sequence>
<evidence type="ECO:0000313" key="1">
    <source>
        <dbReference type="EMBL" id="BAU97281.1"/>
    </source>
</evidence>
<reference evidence="1 2" key="1">
    <citation type="submission" date="2016-02" db="EMBL/GenBank/DDBJ databases">
        <title>Corynebacterium glutamicum N24 whole genome sequencing project.</title>
        <authorList>
            <person name="Matsutani M."/>
            <person name="Nangtapong N."/>
            <person name="Yakushi T."/>
            <person name="Matsushita K."/>
        </authorList>
    </citation>
    <scope>NUCLEOTIDE SEQUENCE [LARGE SCALE GENOMIC DNA]</scope>
    <source>
        <strain evidence="1 2">N24</strain>
    </source>
</reference>
<proteinExistence type="predicted"/>
<evidence type="ECO:0000313" key="2">
    <source>
        <dbReference type="Proteomes" id="UP000218244"/>
    </source>
</evidence>
<keyword evidence="2" id="KW-1185">Reference proteome</keyword>